<proteinExistence type="inferred from homology"/>
<dbReference type="CDD" id="cd00302">
    <property type="entry name" value="cytochrome_P450"/>
    <property type="match status" value="1"/>
</dbReference>
<keyword evidence="5" id="KW-0560">Oxidoreductase</keyword>
<keyword evidence="8" id="KW-1133">Transmembrane helix</keyword>
<keyword evidence="6" id="KW-0408">Iron</keyword>
<keyword evidence="3" id="KW-0349">Heme</keyword>
<sequence length="484" mass="54119">MHGPAPSALFSTDFPVLFTVALIFSTIILAYIWTSSKNKLNSDSDKRVESPARVPNNSLFTITPFFHQRFNFLNWGFKKTGEPIFQFSLLQNQVIVLSGETAREAFFSTKGLDLTEGFKLLSGAIPVVRGVTSEYQTKRIALIHKRLTSVQTDDRLGFLIPAILEDSCRLMDSWGPSGTFDPFERIYELVFQTTVRSLSCPEIANDAAIVSRLRELYDTLDTGTTPTSVLLPWLPSLGMLKKLWASKEIYYIVIAAIKRRKECDIPKDDTLQMLLDSGDDKETIVGFIMGLLIAGARATGTTTCWLSIFLGTYQDWRQKAKREVEDLLFSYSSSASERLSSRLSSIPLEAWESSTPVLDAIIRETLRVAEPYSAMRKNLGSDVYIDGKLIPSGAYVVYPFSDVHLNPDLYPDPWKFDPGRNYESAEASTYGYVGWGQGIELGFSGTWSLFLVYRKDFLPRATSGQGRNEAHCFHVPDGLQSSGG</sequence>
<dbReference type="InterPro" id="IPR036396">
    <property type="entry name" value="Cyt_P450_sf"/>
</dbReference>
<evidence type="ECO:0000313" key="9">
    <source>
        <dbReference type="EMBL" id="KAK7470047.1"/>
    </source>
</evidence>
<evidence type="ECO:0000256" key="5">
    <source>
        <dbReference type="ARBA" id="ARBA00023002"/>
    </source>
</evidence>
<protein>
    <recommendedName>
        <fullName evidence="11">Cytochrome P450</fullName>
    </recommendedName>
</protein>
<gene>
    <name evidence="9" type="ORF">VKT23_001484</name>
</gene>
<name>A0ABR1K0L0_9AGAR</name>
<dbReference type="PANTHER" id="PTHR24286">
    <property type="entry name" value="CYTOCHROME P450 26"/>
    <property type="match status" value="1"/>
</dbReference>
<dbReference type="PRINTS" id="PR00465">
    <property type="entry name" value="EP450IV"/>
</dbReference>
<dbReference type="Pfam" id="PF00067">
    <property type="entry name" value="p450"/>
    <property type="match status" value="1"/>
</dbReference>
<keyword evidence="7" id="KW-0503">Monooxygenase</keyword>
<keyword evidence="8" id="KW-0812">Transmembrane</keyword>
<dbReference type="SUPFAM" id="SSF48264">
    <property type="entry name" value="Cytochrome P450"/>
    <property type="match status" value="1"/>
</dbReference>
<dbReference type="EMBL" id="JBANRG010000002">
    <property type="protein sequence ID" value="KAK7470047.1"/>
    <property type="molecule type" value="Genomic_DNA"/>
</dbReference>
<evidence type="ECO:0000256" key="1">
    <source>
        <dbReference type="ARBA" id="ARBA00001971"/>
    </source>
</evidence>
<dbReference type="PANTHER" id="PTHR24286:SF24">
    <property type="entry name" value="LANOSTEROL 14-ALPHA DEMETHYLASE"/>
    <property type="match status" value="1"/>
</dbReference>
<dbReference type="InterPro" id="IPR001128">
    <property type="entry name" value="Cyt_P450"/>
</dbReference>
<accession>A0ABR1K0L0</accession>
<keyword evidence="4" id="KW-0479">Metal-binding</keyword>
<dbReference type="Proteomes" id="UP001498398">
    <property type="component" value="Unassembled WGS sequence"/>
</dbReference>
<evidence type="ECO:0000256" key="7">
    <source>
        <dbReference type="ARBA" id="ARBA00023033"/>
    </source>
</evidence>
<comment type="cofactor">
    <cofactor evidence="1">
        <name>heme</name>
        <dbReference type="ChEBI" id="CHEBI:30413"/>
    </cofactor>
</comment>
<comment type="caution">
    <text evidence="9">The sequence shown here is derived from an EMBL/GenBank/DDBJ whole genome shotgun (WGS) entry which is preliminary data.</text>
</comment>
<evidence type="ECO:0000313" key="10">
    <source>
        <dbReference type="Proteomes" id="UP001498398"/>
    </source>
</evidence>
<reference evidence="9 10" key="1">
    <citation type="submission" date="2024-01" db="EMBL/GenBank/DDBJ databases">
        <title>A draft genome for the cacao thread blight pathogen Marasmiellus scandens.</title>
        <authorList>
            <person name="Baruah I.K."/>
            <person name="Leung J."/>
            <person name="Bukari Y."/>
            <person name="Amoako-Attah I."/>
            <person name="Meinhardt L.W."/>
            <person name="Bailey B.A."/>
            <person name="Cohen S.P."/>
        </authorList>
    </citation>
    <scope>NUCLEOTIDE SEQUENCE [LARGE SCALE GENOMIC DNA]</scope>
    <source>
        <strain evidence="9 10">GH-19</strain>
    </source>
</reference>
<evidence type="ECO:0000256" key="3">
    <source>
        <dbReference type="ARBA" id="ARBA00022617"/>
    </source>
</evidence>
<evidence type="ECO:0000256" key="2">
    <source>
        <dbReference type="ARBA" id="ARBA00010617"/>
    </source>
</evidence>
<keyword evidence="10" id="KW-1185">Reference proteome</keyword>
<comment type="similarity">
    <text evidence="2">Belongs to the cytochrome P450 family.</text>
</comment>
<dbReference type="Gene3D" id="1.10.630.10">
    <property type="entry name" value="Cytochrome P450"/>
    <property type="match status" value="1"/>
</dbReference>
<feature type="transmembrane region" description="Helical" evidence="8">
    <location>
        <begin position="14"/>
        <end position="33"/>
    </location>
</feature>
<evidence type="ECO:0000256" key="6">
    <source>
        <dbReference type="ARBA" id="ARBA00023004"/>
    </source>
</evidence>
<dbReference type="InterPro" id="IPR002403">
    <property type="entry name" value="Cyt_P450_E_grp-IV"/>
</dbReference>
<evidence type="ECO:0008006" key="11">
    <source>
        <dbReference type="Google" id="ProtNLM"/>
    </source>
</evidence>
<evidence type="ECO:0000256" key="4">
    <source>
        <dbReference type="ARBA" id="ARBA00022723"/>
    </source>
</evidence>
<evidence type="ECO:0000256" key="8">
    <source>
        <dbReference type="SAM" id="Phobius"/>
    </source>
</evidence>
<keyword evidence="8" id="KW-0472">Membrane</keyword>
<organism evidence="9 10">
    <name type="scientific">Marasmiellus scandens</name>
    <dbReference type="NCBI Taxonomy" id="2682957"/>
    <lineage>
        <taxon>Eukaryota</taxon>
        <taxon>Fungi</taxon>
        <taxon>Dikarya</taxon>
        <taxon>Basidiomycota</taxon>
        <taxon>Agaricomycotina</taxon>
        <taxon>Agaricomycetes</taxon>
        <taxon>Agaricomycetidae</taxon>
        <taxon>Agaricales</taxon>
        <taxon>Marasmiineae</taxon>
        <taxon>Omphalotaceae</taxon>
        <taxon>Marasmiellus</taxon>
    </lineage>
</organism>